<dbReference type="EMBL" id="REGN01008705">
    <property type="protein sequence ID" value="RNA02940.1"/>
    <property type="molecule type" value="Genomic_DNA"/>
</dbReference>
<proteinExistence type="predicted"/>
<keyword evidence="1" id="KW-0472">Membrane</keyword>
<reference evidence="2 3" key="1">
    <citation type="journal article" date="2018" name="Sci. Rep.">
        <title>Genomic signatures of local adaptation to the degree of environmental predictability in rotifers.</title>
        <authorList>
            <person name="Franch-Gras L."/>
            <person name="Hahn C."/>
            <person name="Garcia-Roger E.M."/>
            <person name="Carmona M.J."/>
            <person name="Serra M."/>
            <person name="Gomez A."/>
        </authorList>
    </citation>
    <scope>NUCLEOTIDE SEQUENCE [LARGE SCALE GENOMIC DNA]</scope>
    <source>
        <strain evidence="2">HYR1</strain>
    </source>
</reference>
<name>A0A3M7PV41_BRAPC</name>
<keyword evidence="3" id="KW-1185">Reference proteome</keyword>
<evidence type="ECO:0000313" key="3">
    <source>
        <dbReference type="Proteomes" id="UP000276133"/>
    </source>
</evidence>
<dbReference type="AlphaFoldDB" id="A0A3M7PV41"/>
<dbReference type="Proteomes" id="UP000276133">
    <property type="component" value="Unassembled WGS sequence"/>
</dbReference>
<organism evidence="2 3">
    <name type="scientific">Brachionus plicatilis</name>
    <name type="common">Marine rotifer</name>
    <name type="synonym">Brachionus muelleri</name>
    <dbReference type="NCBI Taxonomy" id="10195"/>
    <lineage>
        <taxon>Eukaryota</taxon>
        <taxon>Metazoa</taxon>
        <taxon>Spiralia</taxon>
        <taxon>Gnathifera</taxon>
        <taxon>Rotifera</taxon>
        <taxon>Eurotatoria</taxon>
        <taxon>Monogononta</taxon>
        <taxon>Pseudotrocha</taxon>
        <taxon>Ploima</taxon>
        <taxon>Brachionidae</taxon>
        <taxon>Brachionus</taxon>
    </lineage>
</organism>
<keyword evidence="1" id="KW-0812">Transmembrane</keyword>
<gene>
    <name evidence="2" type="ORF">BpHYR1_002288</name>
</gene>
<evidence type="ECO:0000256" key="1">
    <source>
        <dbReference type="SAM" id="Phobius"/>
    </source>
</evidence>
<feature type="transmembrane region" description="Helical" evidence="1">
    <location>
        <begin position="26"/>
        <end position="46"/>
    </location>
</feature>
<sequence>MFANGRILFVRFLAKKKYCTVLMKKNFICVSVSDVVVVVVVVVGQLKWKTNLTFYWIAGKSSSPFSLTFLSNGSELTQR</sequence>
<evidence type="ECO:0000313" key="2">
    <source>
        <dbReference type="EMBL" id="RNA02940.1"/>
    </source>
</evidence>
<protein>
    <submittedName>
        <fullName evidence="2">Uncharacterized protein</fullName>
    </submittedName>
</protein>
<keyword evidence="1" id="KW-1133">Transmembrane helix</keyword>
<accession>A0A3M7PV41</accession>
<comment type="caution">
    <text evidence="2">The sequence shown here is derived from an EMBL/GenBank/DDBJ whole genome shotgun (WGS) entry which is preliminary data.</text>
</comment>